<comment type="caution">
    <text evidence="1">The sequence shown here is derived from an EMBL/GenBank/DDBJ whole genome shotgun (WGS) entry which is preliminary data.</text>
</comment>
<dbReference type="InterPro" id="IPR025957">
    <property type="entry name" value="Cys_rich_KTR"/>
</dbReference>
<organism evidence="1 2">
    <name type="scientific">Dorea formicigenerans</name>
    <dbReference type="NCBI Taxonomy" id="39486"/>
    <lineage>
        <taxon>Bacteria</taxon>
        <taxon>Bacillati</taxon>
        <taxon>Bacillota</taxon>
        <taxon>Clostridia</taxon>
        <taxon>Lachnospirales</taxon>
        <taxon>Lachnospiraceae</taxon>
        <taxon>Dorea</taxon>
    </lineage>
</organism>
<dbReference type="AlphaFoldDB" id="A0A415UF33"/>
<proteinExistence type="predicted"/>
<reference evidence="1 2" key="1">
    <citation type="submission" date="2018-08" db="EMBL/GenBank/DDBJ databases">
        <title>A genome reference for cultivated species of the human gut microbiota.</title>
        <authorList>
            <person name="Zou Y."/>
            <person name="Xue W."/>
            <person name="Luo G."/>
        </authorList>
    </citation>
    <scope>NUCLEOTIDE SEQUENCE [LARGE SCALE GENOMIC DNA]</scope>
    <source>
        <strain evidence="1 2">AF31-13BH</strain>
    </source>
</reference>
<name>A0A415UF33_9FIRM</name>
<dbReference type="RefSeq" id="WP_118447477.1">
    <property type="nucleotide sequence ID" value="NZ_QRQQ01000004.1"/>
</dbReference>
<gene>
    <name evidence="1" type="ORF">DWZ24_06450</name>
</gene>
<accession>A0A415UF33</accession>
<evidence type="ECO:0000313" key="2">
    <source>
        <dbReference type="Proteomes" id="UP000285652"/>
    </source>
</evidence>
<sequence length="70" mass="8199">MNANRKNSLWIHCPICGGKTRTKVYDNTVLVKFPLYCPKCKKEIKIDVIQLKTILRGLQHFFIFIIITFS</sequence>
<evidence type="ECO:0000313" key="1">
    <source>
        <dbReference type="EMBL" id="RHN16729.1"/>
    </source>
</evidence>
<dbReference type="Proteomes" id="UP000285652">
    <property type="component" value="Unassembled WGS sequence"/>
</dbReference>
<protein>
    <submittedName>
        <fullName evidence="1">Conjugal transfer protein</fullName>
    </submittedName>
</protein>
<dbReference type="EMBL" id="QRQQ01000004">
    <property type="protein sequence ID" value="RHN16729.1"/>
    <property type="molecule type" value="Genomic_DNA"/>
</dbReference>
<dbReference type="Pfam" id="PF14205">
    <property type="entry name" value="Cys_rich_KTR"/>
    <property type="match status" value="1"/>
</dbReference>